<reference evidence="1" key="1">
    <citation type="submission" date="2020-05" db="EMBL/GenBank/DDBJ databases">
        <authorList>
            <person name="Chiriac C."/>
            <person name="Salcher M."/>
            <person name="Ghai R."/>
            <person name="Kavagutti S V."/>
        </authorList>
    </citation>
    <scope>NUCLEOTIDE SEQUENCE</scope>
</reference>
<organism evidence="1">
    <name type="scientific">freshwater metagenome</name>
    <dbReference type="NCBI Taxonomy" id="449393"/>
    <lineage>
        <taxon>unclassified sequences</taxon>
        <taxon>metagenomes</taxon>
        <taxon>ecological metagenomes</taxon>
    </lineage>
</organism>
<dbReference type="AlphaFoldDB" id="A0A6J6ELA7"/>
<dbReference type="InterPro" id="IPR036249">
    <property type="entry name" value="Thioredoxin-like_sf"/>
</dbReference>
<protein>
    <submittedName>
        <fullName evidence="1">Unannotated protein</fullName>
    </submittedName>
</protein>
<name>A0A6J6ELA7_9ZZZZ</name>
<gene>
    <name evidence="1" type="ORF">UFOPK1493_02753</name>
</gene>
<dbReference type="SUPFAM" id="SSF52833">
    <property type="entry name" value="Thioredoxin-like"/>
    <property type="match status" value="1"/>
</dbReference>
<evidence type="ECO:0000313" key="1">
    <source>
        <dbReference type="EMBL" id="CAB4576626.1"/>
    </source>
</evidence>
<dbReference type="EMBL" id="CAEZSR010000124">
    <property type="protein sequence ID" value="CAB4576626.1"/>
    <property type="molecule type" value="Genomic_DNA"/>
</dbReference>
<sequence length="161" mass="17372">MNPSPDVVLTSLDGDARPLEEWLTTFHLASVVLDPYTNESAWILKTACRVLDGFRGSDARVNFVVTCSRTEARAFLGPIADDFLVYCDPDRAFVKSLGLQQLPAFVFVRTDGTVQGAAEGWNATEWRAVADTIAASCAWSRPNLPVSGDPGPFHGTPALAS</sequence>
<proteinExistence type="predicted"/>
<accession>A0A6J6ELA7</accession>